<dbReference type="CDD" id="cd05936">
    <property type="entry name" value="FC-FACS_FadD_like"/>
    <property type="match status" value="1"/>
</dbReference>
<sequence>MEDETSILQHMEELWKKNYPGGTRRELSIPERTLYSVLQDVVLRNPNKISLKFIGKQYTFSELKDMVDDAAEFLKANGIKPSDRVGIMLPNSPAYVIMFFAICKIGAVVVQINPLYTSFEISNELSDSGSDVIITLDDFYERIATLYKKYLNKIIFCKIQDYLPGAIRGLYNLGRVFKKGKVKIQLNKDIILYKFYKKGKIENGEAKIEPSTTPAIIQYTGGTTGTPKGAILTHQNLISNVYQINEWVPENYKKNAEVLAAIPFFHVYGMMTAMLFPIFNGMPITIIPDPRNTKLIISTMKKGKNITFPGIPTMYHSIMKNLKGDKKALSNTSLLFSGAAPMPEELESQFTSLTNIIIIEGYGLSESSPVVTITPVDPSKRKRGTVGFPIPNTSIRIVDIETGTKVIDMGESGEITVKGPQVMLGYLNKKEETDQVLRDGWLYTGDIGFVDEEGYIHIIDRKKDMIIAGGYNIYPREIEEVLLKNGKIEDAAVIGIKDPHRGETVKAYIVLKKDQNLTEKEVISYCSEKLAIYKIPKRVEFVDSLPKSLVGKVLRRELVERNERRT</sequence>
<evidence type="ECO:0000313" key="5">
    <source>
        <dbReference type="EMBL" id="SIM63710.1"/>
    </source>
</evidence>
<dbReference type="Gene3D" id="3.30.300.30">
    <property type="match status" value="1"/>
</dbReference>
<protein>
    <submittedName>
        <fullName evidence="5">Acyl-CoA synthetase (AMP-forming)/AMP-acid ligase II</fullName>
    </submittedName>
</protein>
<dbReference type="AlphaFoldDB" id="A0A1N5UT30"/>
<accession>A0A1N5UT30</accession>
<dbReference type="FunFam" id="3.30.300.30:FF:000008">
    <property type="entry name" value="2,3-dihydroxybenzoate-AMP ligase"/>
    <property type="match status" value="1"/>
</dbReference>
<dbReference type="Gene3D" id="3.40.50.980">
    <property type="match status" value="2"/>
</dbReference>
<dbReference type="RefSeq" id="WP_241869798.1">
    <property type="nucleotide sequence ID" value="NZ_LT671858.1"/>
</dbReference>
<dbReference type="Pfam" id="PF13193">
    <property type="entry name" value="AMP-binding_C"/>
    <property type="match status" value="1"/>
</dbReference>
<dbReference type="PANTHER" id="PTHR24096">
    <property type="entry name" value="LONG-CHAIN-FATTY-ACID--COA LIGASE"/>
    <property type="match status" value="1"/>
</dbReference>
<dbReference type="InterPro" id="IPR045851">
    <property type="entry name" value="AMP-bd_C_sf"/>
</dbReference>
<dbReference type="InterPro" id="IPR000873">
    <property type="entry name" value="AMP-dep_synth/lig_dom"/>
</dbReference>
<dbReference type="Gene3D" id="2.30.38.10">
    <property type="entry name" value="Luciferase, Domain 3"/>
    <property type="match status" value="1"/>
</dbReference>
<organism evidence="5 6">
    <name type="scientific">Cuniculiplasma divulgatum</name>
    <dbReference type="NCBI Taxonomy" id="1673428"/>
    <lineage>
        <taxon>Archaea</taxon>
        <taxon>Methanobacteriati</taxon>
        <taxon>Thermoplasmatota</taxon>
        <taxon>Thermoplasmata</taxon>
        <taxon>Thermoplasmatales</taxon>
        <taxon>Cuniculiplasmataceae</taxon>
        <taxon>Cuniculiplasma</taxon>
    </lineage>
</organism>
<proteinExistence type="inferred from homology"/>
<name>A0A1N5UT30_9ARCH</name>
<reference evidence="5 6" key="1">
    <citation type="submission" date="2016-04" db="EMBL/GenBank/DDBJ databases">
        <authorList>
            <person name="Evans L.H."/>
            <person name="Alamgir A."/>
            <person name="Owens N."/>
            <person name="Weber N.D."/>
            <person name="Virtaneva K."/>
            <person name="Barbian K."/>
            <person name="Babar A."/>
            <person name="Rosenke K."/>
        </authorList>
    </citation>
    <scope>NUCLEOTIDE SEQUENCE [LARGE SCALE GENOMIC DNA]</scope>
    <source>
        <strain evidence="6">S5(T) (JCM 30642 \VKM B-2941)</strain>
    </source>
</reference>
<evidence type="ECO:0000256" key="2">
    <source>
        <dbReference type="ARBA" id="ARBA00022598"/>
    </source>
</evidence>
<dbReference type="Pfam" id="PF00501">
    <property type="entry name" value="AMP-binding"/>
    <property type="match status" value="1"/>
</dbReference>
<feature type="domain" description="AMP-binding enzyme C-terminal" evidence="4">
    <location>
        <begin position="477"/>
        <end position="552"/>
    </location>
</feature>
<dbReference type="GeneID" id="41588359"/>
<dbReference type="SUPFAM" id="SSF56801">
    <property type="entry name" value="Acetyl-CoA synthetase-like"/>
    <property type="match status" value="1"/>
</dbReference>
<dbReference type="PROSITE" id="PS00455">
    <property type="entry name" value="AMP_BINDING"/>
    <property type="match status" value="1"/>
</dbReference>
<gene>
    <name evidence="5" type="ORF">CSP5_1100</name>
</gene>
<evidence type="ECO:0000313" key="6">
    <source>
        <dbReference type="Proteomes" id="UP000195607"/>
    </source>
</evidence>
<comment type="similarity">
    <text evidence="1">Belongs to the ATP-dependent AMP-binding enzyme family.</text>
</comment>
<feature type="domain" description="AMP-dependent synthetase/ligase" evidence="3">
    <location>
        <begin position="40"/>
        <end position="427"/>
    </location>
</feature>
<dbReference type="Proteomes" id="UP000195607">
    <property type="component" value="Chromosome I"/>
</dbReference>
<dbReference type="InterPro" id="IPR020845">
    <property type="entry name" value="AMP-binding_CS"/>
</dbReference>
<evidence type="ECO:0000259" key="3">
    <source>
        <dbReference type="Pfam" id="PF00501"/>
    </source>
</evidence>
<dbReference type="InterPro" id="IPR025110">
    <property type="entry name" value="AMP-bd_C"/>
</dbReference>
<dbReference type="GO" id="GO:0016405">
    <property type="term" value="F:CoA-ligase activity"/>
    <property type="evidence" value="ECO:0007669"/>
    <property type="project" value="TreeGrafter"/>
</dbReference>
<evidence type="ECO:0000259" key="4">
    <source>
        <dbReference type="Pfam" id="PF13193"/>
    </source>
</evidence>
<evidence type="ECO:0000256" key="1">
    <source>
        <dbReference type="ARBA" id="ARBA00006432"/>
    </source>
</evidence>
<dbReference type="EMBL" id="LT671858">
    <property type="protein sequence ID" value="SIM63710.1"/>
    <property type="molecule type" value="Genomic_DNA"/>
</dbReference>
<keyword evidence="2 5" id="KW-0436">Ligase</keyword>